<name>A0AAV5EQ28_ELECO</name>
<dbReference type="AlphaFoldDB" id="A0AAV5EQ28"/>
<keyword evidence="4" id="KW-1185">Reference proteome</keyword>
<protein>
    <recommendedName>
        <fullName evidence="5">F-box domain-containing protein</fullName>
    </recommendedName>
</protein>
<dbReference type="InterPro" id="IPR056594">
    <property type="entry name" value="AT5G49610-like_b-prop"/>
</dbReference>
<evidence type="ECO:0008006" key="5">
    <source>
        <dbReference type="Google" id="ProtNLM"/>
    </source>
</evidence>
<comment type="caution">
    <text evidence="3">The sequence shown here is derived from an EMBL/GenBank/DDBJ whole genome shotgun (WGS) entry which is preliminary data.</text>
</comment>
<sequence>MNPSKQIKATPAAGLIEALIEEILLRLPPDDPASLVRAALVCKSWCRVVGDRGFRRRFGEFHRNPPVLGLLCNYDGKDLFRVDKSRVIPTASSSPHARVVHRNHRAVDARHGRVLLRRMIWDEDDLLDGVFVVWDPVTHKEQQLPALPRYPDSWNAAVLCAGTPSGNCDHLDCRQGPFLVVVVGTEAGDMFVDIYSSESGAWSEQRIRHRSEPADWSWPCVLVGNALYFMLQQRISILKYNLRTQEVSVIDLPSVSYNPDVLTTTEDGRLGFATVHKSRLYLWSREDYGPADNAGWVESRVIQLRNLLPSDALSWSPIAVGFAAGVSIVFMRTDVGVFSIDLKSLRVRKIRKGGGQNIVPYMSFYTPGTALPVF</sequence>
<dbReference type="Gene3D" id="1.20.1280.50">
    <property type="match status" value="1"/>
</dbReference>
<dbReference type="PANTHER" id="PTHR32133">
    <property type="entry name" value="OS07G0120400 PROTEIN"/>
    <property type="match status" value="1"/>
</dbReference>
<evidence type="ECO:0000259" key="1">
    <source>
        <dbReference type="Pfam" id="PF00646"/>
    </source>
</evidence>
<dbReference type="Pfam" id="PF00646">
    <property type="entry name" value="F-box"/>
    <property type="match status" value="1"/>
</dbReference>
<dbReference type="PANTHER" id="PTHR32133:SF386">
    <property type="entry name" value="F-BOX DOMAIN-CONTAINING PROTEIN"/>
    <property type="match status" value="1"/>
</dbReference>
<proteinExistence type="predicted"/>
<feature type="domain" description="F-box protein AT5G49610-like beta-propeller" evidence="2">
    <location>
        <begin position="107"/>
        <end position="367"/>
    </location>
</feature>
<dbReference type="InterPro" id="IPR001810">
    <property type="entry name" value="F-box_dom"/>
</dbReference>
<accession>A0AAV5EQ28</accession>
<feature type="domain" description="F-box" evidence="1">
    <location>
        <begin position="19"/>
        <end position="56"/>
    </location>
</feature>
<dbReference type="SUPFAM" id="SSF69322">
    <property type="entry name" value="Tricorn protease domain 2"/>
    <property type="match status" value="1"/>
</dbReference>
<dbReference type="EMBL" id="BQKI01000077">
    <property type="protein sequence ID" value="GJN24355.1"/>
    <property type="molecule type" value="Genomic_DNA"/>
</dbReference>
<organism evidence="3 4">
    <name type="scientific">Eleusine coracana subsp. coracana</name>
    <dbReference type="NCBI Taxonomy" id="191504"/>
    <lineage>
        <taxon>Eukaryota</taxon>
        <taxon>Viridiplantae</taxon>
        <taxon>Streptophyta</taxon>
        <taxon>Embryophyta</taxon>
        <taxon>Tracheophyta</taxon>
        <taxon>Spermatophyta</taxon>
        <taxon>Magnoliopsida</taxon>
        <taxon>Liliopsida</taxon>
        <taxon>Poales</taxon>
        <taxon>Poaceae</taxon>
        <taxon>PACMAD clade</taxon>
        <taxon>Chloridoideae</taxon>
        <taxon>Cynodonteae</taxon>
        <taxon>Eleusininae</taxon>
        <taxon>Eleusine</taxon>
    </lineage>
</organism>
<reference evidence="3" key="2">
    <citation type="submission" date="2021-12" db="EMBL/GenBank/DDBJ databases">
        <title>Resequencing data analysis of finger millet.</title>
        <authorList>
            <person name="Hatakeyama M."/>
            <person name="Aluri S."/>
            <person name="Balachadran M.T."/>
            <person name="Sivarajan S.R."/>
            <person name="Poveda L."/>
            <person name="Shimizu-Inatsugi R."/>
            <person name="Schlapbach R."/>
            <person name="Sreeman S.M."/>
            <person name="Shimizu K.K."/>
        </authorList>
    </citation>
    <scope>NUCLEOTIDE SEQUENCE</scope>
</reference>
<dbReference type="SUPFAM" id="SSF81383">
    <property type="entry name" value="F-box domain"/>
    <property type="match status" value="1"/>
</dbReference>
<reference evidence="3" key="1">
    <citation type="journal article" date="2018" name="DNA Res.">
        <title>Multiple hybrid de novo genome assembly of finger millet, an orphan allotetraploid crop.</title>
        <authorList>
            <person name="Hatakeyama M."/>
            <person name="Aluri S."/>
            <person name="Balachadran M.T."/>
            <person name="Sivarajan S.R."/>
            <person name="Patrignani A."/>
            <person name="Gruter S."/>
            <person name="Poveda L."/>
            <person name="Shimizu-Inatsugi R."/>
            <person name="Baeten J."/>
            <person name="Francoijs K.J."/>
            <person name="Nataraja K.N."/>
            <person name="Reddy Y.A.N."/>
            <person name="Phadnis S."/>
            <person name="Ravikumar R.L."/>
            <person name="Schlapbach R."/>
            <person name="Sreeman S.M."/>
            <person name="Shimizu K.K."/>
        </authorList>
    </citation>
    <scope>NUCLEOTIDE SEQUENCE</scope>
</reference>
<gene>
    <name evidence="3" type="primary">gb12092</name>
    <name evidence="3" type="ORF">PR202_gb12092</name>
</gene>
<dbReference type="Proteomes" id="UP001054889">
    <property type="component" value="Unassembled WGS sequence"/>
</dbReference>
<evidence type="ECO:0000313" key="4">
    <source>
        <dbReference type="Proteomes" id="UP001054889"/>
    </source>
</evidence>
<dbReference type="Pfam" id="PF23635">
    <property type="entry name" value="Beta-prop_AT5G49610-like"/>
    <property type="match status" value="1"/>
</dbReference>
<dbReference type="InterPro" id="IPR036047">
    <property type="entry name" value="F-box-like_dom_sf"/>
</dbReference>
<evidence type="ECO:0000259" key="2">
    <source>
        <dbReference type="Pfam" id="PF23635"/>
    </source>
</evidence>
<evidence type="ECO:0000313" key="3">
    <source>
        <dbReference type="EMBL" id="GJN24355.1"/>
    </source>
</evidence>